<dbReference type="EMBL" id="KX247011">
    <property type="protein sequence ID" value="APP94068.1"/>
    <property type="molecule type" value="Genomic_DNA"/>
</dbReference>
<reference evidence="2" key="1">
    <citation type="journal article" date="2016" name="Infect. Genet. Evol.">
        <title>Whole genome sequencing of Fowl aviadenovirus A - a causative agent of gizzard erosion and ulceration, in adult laying hens.</title>
        <authorList>
            <person name="Matczuk A.K."/>
            <person name="Niczyporuk J.S."/>
            <person name="Kuczkowski M."/>
            <person name="Wozniakowski G."/>
            <person name="Nowak M."/>
            <person name="Wieliczko A."/>
        </authorList>
    </citation>
    <scope>NUCLEOTIDE SEQUENCE [LARGE SCALE GENOMIC DNA]</scope>
    <source>
        <strain evidence="3">61/11z</strain>
        <strain evidence="2">W-15</strain>
    </source>
</reference>
<reference evidence="4" key="2">
    <citation type="submission" date="2018-10" db="EMBL/GenBank/DDBJ databases">
        <authorList>
            <person name="Zhang M."/>
            <person name="Wu Y."/>
            <person name="Zhang X."/>
        </authorList>
    </citation>
    <scope>NUCLEOTIDE SEQUENCE [LARGE SCALE GENOMIC DNA]</scope>
    <source>
        <strain evidence="4">FAdV-1</strain>
    </source>
</reference>
<accession>A0A1L5YQN2</accession>
<dbReference type="GeneID" id="1476563"/>
<dbReference type="Proteomes" id="UP000320767">
    <property type="component" value="Segment"/>
</dbReference>
<proteinExistence type="predicted"/>
<dbReference type="GO" id="GO:0019073">
    <property type="term" value="P:viral DNA genome packaging"/>
    <property type="evidence" value="ECO:0007669"/>
    <property type="project" value="InterPro"/>
</dbReference>
<dbReference type="InterPro" id="IPR021304">
    <property type="entry name" value="Adeno_L4-33K/L4-22K"/>
</dbReference>
<dbReference type="RefSeq" id="NP_595044.1">
    <property type="nucleotide sequence ID" value="NC_001720.1"/>
</dbReference>
<dbReference type="Proteomes" id="UP000315070">
    <property type="component" value="Segment"/>
</dbReference>
<organism evidence="2">
    <name type="scientific">Fowl aviadenovirus A</name>
    <dbReference type="NCBI Taxonomy" id="190061"/>
    <lineage>
        <taxon>Viruses</taxon>
        <taxon>Varidnaviria</taxon>
        <taxon>Bamfordvirae</taxon>
        <taxon>Preplasmiviricota</taxon>
        <taxon>Polisuviricotina</taxon>
        <taxon>Pharingeaviricetes</taxon>
        <taxon>Rowavirales</taxon>
        <taxon>Adenoviridae</taxon>
        <taxon>Aviadenovirus</taxon>
        <taxon>Aviadenovirus ventriculi</taxon>
    </lineage>
</organism>
<evidence type="ECO:0000256" key="1">
    <source>
        <dbReference type="SAM" id="MobiDB-lite"/>
    </source>
</evidence>
<evidence type="ECO:0000313" key="4">
    <source>
        <dbReference type="EMBL" id="AZI71487.1"/>
    </source>
</evidence>
<protein>
    <submittedName>
        <fullName evidence="4">L4</fullName>
    </submittedName>
    <submittedName>
        <fullName evidence="2">Late 33 kDa protein</fullName>
    </submittedName>
</protein>
<dbReference type="EMBL" id="KX247012">
    <property type="protein sequence ID" value="APP94101.1"/>
    <property type="molecule type" value="Genomic_DNA"/>
</dbReference>
<evidence type="ECO:0000313" key="2">
    <source>
        <dbReference type="EMBL" id="APP94068.1"/>
    </source>
</evidence>
<dbReference type="Proteomes" id="UP000315643">
    <property type="component" value="Genome"/>
</dbReference>
<feature type="region of interest" description="Disordered" evidence="1">
    <location>
        <begin position="1"/>
        <end position="29"/>
    </location>
</feature>
<name>A0A1L5YQN2_9ADEN</name>
<dbReference type="EMBL" id="MK050972">
    <property type="protein sequence ID" value="AZI71487.1"/>
    <property type="molecule type" value="Genomic_DNA"/>
</dbReference>
<dbReference type="Pfam" id="PF11081">
    <property type="entry name" value="Adeno_L433K_22K"/>
    <property type="match status" value="1"/>
</dbReference>
<evidence type="ECO:0000313" key="3">
    <source>
        <dbReference type="EMBL" id="APP94101.1"/>
    </source>
</evidence>
<sequence length="108" mass="12494">MLANSLPHFSLLSPATPHPSSHQKNTGAKAVRLRQDPVPQHIADLRGEILDILLEIESYARRRPDRHVSIRNRTRESITRKLHYEKNEDKLTRMKSDAIKLLALWQTV</sequence>
<dbReference type="OrthoDB" id="1438at10239"/>